<gene>
    <name evidence="1" type="ORF">M9H77_05928</name>
</gene>
<accession>A0ACC0BQN3</accession>
<evidence type="ECO:0000313" key="1">
    <source>
        <dbReference type="EMBL" id="KAI5674978.1"/>
    </source>
</evidence>
<comment type="caution">
    <text evidence="1">The sequence shown here is derived from an EMBL/GenBank/DDBJ whole genome shotgun (WGS) entry which is preliminary data.</text>
</comment>
<reference evidence="2" key="1">
    <citation type="journal article" date="2023" name="Nat. Plants">
        <title>Single-cell RNA sequencing provides a high-resolution roadmap for understanding the multicellular compartmentation of specialized metabolism.</title>
        <authorList>
            <person name="Sun S."/>
            <person name="Shen X."/>
            <person name="Li Y."/>
            <person name="Li Y."/>
            <person name="Wang S."/>
            <person name="Li R."/>
            <person name="Zhang H."/>
            <person name="Shen G."/>
            <person name="Guo B."/>
            <person name="Wei J."/>
            <person name="Xu J."/>
            <person name="St-Pierre B."/>
            <person name="Chen S."/>
            <person name="Sun C."/>
        </authorList>
    </citation>
    <scope>NUCLEOTIDE SEQUENCE [LARGE SCALE GENOMIC DNA]</scope>
</reference>
<proteinExistence type="predicted"/>
<dbReference type="Proteomes" id="UP001060085">
    <property type="component" value="Linkage Group LG02"/>
</dbReference>
<dbReference type="EMBL" id="CM044702">
    <property type="protein sequence ID" value="KAI5674978.1"/>
    <property type="molecule type" value="Genomic_DNA"/>
</dbReference>
<protein>
    <submittedName>
        <fullName evidence="1">Uncharacterized protein</fullName>
    </submittedName>
</protein>
<evidence type="ECO:0000313" key="2">
    <source>
        <dbReference type="Proteomes" id="UP001060085"/>
    </source>
</evidence>
<organism evidence="1 2">
    <name type="scientific">Catharanthus roseus</name>
    <name type="common">Madagascar periwinkle</name>
    <name type="synonym">Vinca rosea</name>
    <dbReference type="NCBI Taxonomy" id="4058"/>
    <lineage>
        <taxon>Eukaryota</taxon>
        <taxon>Viridiplantae</taxon>
        <taxon>Streptophyta</taxon>
        <taxon>Embryophyta</taxon>
        <taxon>Tracheophyta</taxon>
        <taxon>Spermatophyta</taxon>
        <taxon>Magnoliopsida</taxon>
        <taxon>eudicotyledons</taxon>
        <taxon>Gunneridae</taxon>
        <taxon>Pentapetalae</taxon>
        <taxon>asterids</taxon>
        <taxon>lamiids</taxon>
        <taxon>Gentianales</taxon>
        <taxon>Apocynaceae</taxon>
        <taxon>Rauvolfioideae</taxon>
        <taxon>Vinceae</taxon>
        <taxon>Catharanthinae</taxon>
        <taxon>Catharanthus</taxon>
    </lineage>
</organism>
<sequence length="156" mass="17855">MLTLNFARSSNHWFAMISLLCKRIFTVLSLTTEDRSILRIENDLFEKLVGARSCGKVRKILLELPVNQKFFKDISIETCRDRAIRKNNPTKGRWASLTNLINKNVDDAIEELRAMMDPFVHAHKGTILQESLPSLRDILVVLNPTDLQQKLLPGNP</sequence>
<keyword evidence="2" id="KW-1185">Reference proteome</keyword>
<name>A0ACC0BQN3_CATRO</name>